<dbReference type="Proteomes" id="UP000027981">
    <property type="component" value="Chromosome"/>
</dbReference>
<dbReference type="STRING" id="1343739.PAP_01700"/>
<reference evidence="2" key="1">
    <citation type="submission" date="2013-06" db="EMBL/GenBank/DDBJ databases">
        <title>Complete Genome Sequence of Hyperthermophilic Palaeococcus pacificus DY20341T, Isolated from a Deep-Sea Hydrothermal Sediments.</title>
        <authorList>
            <person name="Zeng X."/>
            <person name="Shao Z."/>
        </authorList>
    </citation>
    <scope>NUCLEOTIDE SEQUENCE [LARGE SCALE GENOMIC DNA]</scope>
    <source>
        <strain evidence="2">DY20341</strain>
    </source>
</reference>
<dbReference type="RefSeq" id="WP_048164322.1">
    <property type="nucleotide sequence ID" value="NZ_CP006019.1"/>
</dbReference>
<accession>A0A075LR35</accession>
<dbReference type="OrthoDB" id="85216at2157"/>
<reference evidence="1 2" key="2">
    <citation type="journal article" date="2015" name="Genome Announc.">
        <title>Complete Genome Sequence of Hyperthermophilic Piezophilic Archaeon Palaeococcus pacificus DY20341T, Isolated from Deep-Sea Hydrothermal Sediments.</title>
        <authorList>
            <person name="Zeng X."/>
            <person name="Jebbar M."/>
            <person name="Shao Z."/>
        </authorList>
    </citation>
    <scope>NUCLEOTIDE SEQUENCE [LARGE SCALE GENOMIC DNA]</scope>
    <source>
        <strain evidence="1 2">DY20341</strain>
    </source>
</reference>
<sequence>MKVEGFVASLRNAESIGELFKLLEDKGAPVAELSGERFLIVVEGDFEGTKFWTEVNGKKANLVLGDAMLNSASFPFKCKKPYTGGNAIFVKFENIESKEFLIAYKSEEITKAFHVKDGKTRKIELDEYEALIEKMPEFKVKGFSEEQMDMMGAFFG</sequence>
<evidence type="ECO:0000313" key="2">
    <source>
        <dbReference type="Proteomes" id="UP000027981"/>
    </source>
</evidence>
<gene>
    <name evidence="1" type="ORF">PAP_01700</name>
</gene>
<name>A0A075LR35_9EURY</name>
<dbReference type="GeneID" id="24841473"/>
<dbReference type="EMBL" id="CP006019">
    <property type="protein sequence ID" value="AIF68779.1"/>
    <property type="molecule type" value="Genomic_DNA"/>
</dbReference>
<dbReference type="AlphaFoldDB" id="A0A075LR35"/>
<keyword evidence="2" id="KW-1185">Reference proteome</keyword>
<organism evidence="1 2">
    <name type="scientific">Palaeococcus pacificus DY20341</name>
    <dbReference type="NCBI Taxonomy" id="1343739"/>
    <lineage>
        <taxon>Archaea</taxon>
        <taxon>Methanobacteriati</taxon>
        <taxon>Methanobacteriota</taxon>
        <taxon>Thermococci</taxon>
        <taxon>Thermococcales</taxon>
        <taxon>Thermococcaceae</taxon>
        <taxon>Palaeococcus</taxon>
    </lineage>
</organism>
<dbReference type="HOGENOM" id="CLU_1682792_0_0_2"/>
<dbReference type="KEGG" id="ppac:PAP_01700"/>
<proteinExistence type="predicted"/>
<protein>
    <submittedName>
        <fullName evidence="1">Uncharacterized protein</fullName>
    </submittedName>
</protein>
<dbReference type="eggNOG" id="arCOG05811">
    <property type="taxonomic scope" value="Archaea"/>
</dbReference>
<evidence type="ECO:0000313" key="1">
    <source>
        <dbReference type="EMBL" id="AIF68779.1"/>
    </source>
</evidence>